<keyword evidence="7" id="KW-1185">Reference proteome</keyword>
<dbReference type="OrthoDB" id="6329284at2759"/>
<dbReference type="GO" id="GO:0016846">
    <property type="term" value="F:carbon-sulfur lyase activity"/>
    <property type="evidence" value="ECO:0007669"/>
    <property type="project" value="InterPro"/>
</dbReference>
<comment type="similarity">
    <text evidence="1">Belongs to the Gfa family.</text>
</comment>
<dbReference type="STRING" id="1051890.A0A3N4LZN1"/>
<dbReference type="EMBL" id="ML121529">
    <property type="protein sequence ID" value="RPB28384.1"/>
    <property type="molecule type" value="Genomic_DNA"/>
</dbReference>
<dbReference type="AlphaFoldDB" id="A0A3N4LZN1"/>
<feature type="domain" description="CENP-V/GFA" evidence="5">
    <location>
        <begin position="8"/>
        <end position="139"/>
    </location>
</feature>
<evidence type="ECO:0000256" key="4">
    <source>
        <dbReference type="ARBA" id="ARBA00023239"/>
    </source>
</evidence>
<keyword evidence="3" id="KW-0862">Zinc</keyword>
<evidence type="ECO:0000313" key="6">
    <source>
        <dbReference type="EMBL" id="RPB28384.1"/>
    </source>
</evidence>
<organism evidence="6 7">
    <name type="scientific">Terfezia boudieri ATCC MYA-4762</name>
    <dbReference type="NCBI Taxonomy" id="1051890"/>
    <lineage>
        <taxon>Eukaryota</taxon>
        <taxon>Fungi</taxon>
        <taxon>Dikarya</taxon>
        <taxon>Ascomycota</taxon>
        <taxon>Pezizomycotina</taxon>
        <taxon>Pezizomycetes</taxon>
        <taxon>Pezizales</taxon>
        <taxon>Pezizaceae</taxon>
        <taxon>Terfezia</taxon>
    </lineage>
</organism>
<proteinExistence type="inferred from homology"/>
<dbReference type="InterPro" id="IPR006913">
    <property type="entry name" value="CENP-V/GFA"/>
</dbReference>
<dbReference type="InParanoid" id="A0A3N4LZN1"/>
<evidence type="ECO:0000313" key="7">
    <source>
        <dbReference type="Proteomes" id="UP000267821"/>
    </source>
</evidence>
<dbReference type="PANTHER" id="PTHR33337">
    <property type="entry name" value="GFA DOMAIN-CONTAINING PROTEIN"/>
    <property type="match status" value="1"/>
</dbReference>
<dbReference type="PROSITE" id="PS51891">
    <property type="entry name" value="CENP_V_GFA"/>
    <property type="match status" value="1"/>
</dbReference>
<gene>
    <name evidence="6" type="ORF">L211DRAFT_818000</name>
</gene>
<evidence type="ECO:0000256" key="2">
    <source>
        <dbReference type="ARBA" id="ARBA00022723"/>
    </source>
</evidence>
<name>A0A3N4LZN1_9PEZI</name>
<evidence type="ECO:0000259" key="5">
    <source>
        <dbReference type="PROSITE" id="PS51891"/>
    </source>
</evidence>
<accession>A0A3N4LZN1</accession>
<evidence type="ECO:0000256" key="3">
    <source>
        <dbReference type="ARBA" id="ARBA00022833"/>
    </source>
</evidence>
<evidence type="ECO:0000256" key="1">
    <source>
        <dbReference type="ARBA" id="ARBA00005495"/>
    </source>
</evidence>
<dbReference type="Proteomes" id="UP000267821">
    <property type="component" value="Unassembled WGS sequence"/>
</dbReference>
<sequence length="168" mass="18621">MAEPHKPITGGCLCECVRYTIHFPPDAKSPQVSTCQCTQCRKNTGSLIIHFITVPSSCITWARPKPGPQHEAGSSVPTTTFQEYMSSPGCFRGFCEMCGTTLTWRSKRTGDKVDIMLGTVDEECLTKELCLPVDGQHWCKNFIKGVTDIIPEGDRWFEDSGEDGVKLN</sequence>
<dbReference type="SUPFAM" id="SSF51316">
    <property type="entry name" value="Mss4-like"/>
    <property type="match status" value="1"/>
</dbReference>
<dbReference type="Gene3D" id="3.90.1590.10">
    <property type="entry name" value="glutathione-dependent formaldehyde- activating enzyme (gfa)"/>
    <property type="match status" value="1"/>
</dbReference>
<keyword evidence="4" id="KW-0456">Lyase</keyword>
<dbReference type="Pfam" id="PF04828">
    <property type="entry name" value="GFA"/>
    <property type="match status" value="1"/>
</dbReference>
<dbReference type="GO" id="GO:0046872">
    <property type="term" value="F:metal ion binding"/>
    <property type="evidence" value="ECO:0007669"/>
    <property type="project" value="UniProtKB-KW"/>
</dbReference>
<keyword evidence="2" id="KW-0479">Metal-binding</keyword>
<protein>
    <recommendedName>
        <fullName evidence="5">CENP-V/GFA domain-containing protein</fullName>
    </recommendedName>
</protein>
<reference evidence="6 7" key="1">
    <citation type="journal article" date="2018" name="Nat. Ecol. Evol.">
        <title>Pezizomycetes genomes reveal the molecular basis of ectomycorrhizal truffle lifestyle.</title>
        <authorList>
            <person name="Murat C."/>
            <person name="Payen T."/>
            <person name="Noel B."/>
            <person name="Kuo A."/>
            <person name="Morin E."/>
            <person name="Chen J."/>
            <person name="Kohler A."/>
            <person name="Krizsan K."/>
            <person name="Balestrini R."/>
            <person name="Da Silva C."/>
            <person name="Montanini B."/>
            <person name="Hainaut M."/>
            <person name="Levati E."/>
            <person name="Barry K.W."/>
            <person name="Belfiori B."/>
            <person name="Cichocki N."/>
            <person name="Clum A."/>
            <person name="Dockter R.B."/>
            <person name="Fauchery L."/>
            <person name="Guy J."/>
            <person name="Iotti M."/>
            <person name="Le Tacon F."/>
            <person name="Lindquist E.A."/>
            <person name="Lipzen A."/>
            <person name="Malagnac F."/>
            <person name="Mello A."/>
            <person name="Molinier V."/>
            <person name="Miyauchi S."/>
            <person name="Poulain J."/>
            <person name="Riccioni C."/>
            <person name="Rubini A."/>
            <person name="Sitrit Y."/>
            <person name="Splivallo R."/>
            <person name="Traeger S."/>
            <person name="Wang M."/>
            <person name="Zifcakova L."/>
            <person name="Wipf D."/>
            <person name="Zambonelli A."/>
            <person name="Paolocci F."/>
            <person name="Nowrousian M."/>
            <person name="Ottonello S."/>
            <person name="Baldrian P."/>
            <person name="Spatafora J.W."/>
            <person name="Henrissat B."/>
            <person name="Nagy L.G."/>
            <person name="Aury J.M."/>
            <person name="Wincker P."/>
            <person name="Grigoriev I.V."/>
            <person name="Bonfante P."/>
            <person name="Martin F.M."/>
        </authorList>
    </citation>
    <scope>NUCLEOTIDE SEQUENCE [LARGE SCALE GENOMIC DNA]</scope>
    <source>
        <strain evidence="6 7">ATCC MYA-4762</strain>
    </source>
</reference>
<dbReference type="PANTHER" id="PTHR33337:SF40">
    <property type="entry name" value="CENP-V_GFA DOMAIN-CONTAINING PROTEIN-RELATED"/>
    <property type="match status" value="1"/>
</dbReference>
<dbReference type="InterPro" id="IPR011057">
    <property type="entry name" value="Mss4-like_sf"/>
</dbReference>